<dbReference type="GO" id="GO:0006352">
    <property type="term" value="P:DNA-templated transcription initiation"/>
    <property type="evidence" value="ECO:0007669"/>
    <property type="project" value="InterPro"/>
</dbReference>
<protein>
    <recommendedName>
        <fullName evidence="4">RNA polymerase Rpb4/RPC9 core domain-containing protein</fullName>
    </recommendedName>
</protein>
<evidence type="ECO:0000313" key="5">
    <source>
        <dbReference type="EMBL" id="KAK2589766.1"/>
    </source>
</evidence>
<dbReference type="SMART" id="SM00657">
    <property type="entry name" value="RPOL4c"/>
    <property type="match status" value="1"/>
</dbReference>
<name>A0AAJ0FM89_9HYPO</name>
<dbReference type="InterPro" id="IPR045222">
    <property type="entry name" value="Rpb4-like"/>
</dbReference>
<reference evidence="5" key="1">
    <citation type="submission" date="2023-06" db="EMBL/GenBank/DDBJ databases">
        <title>Conoideocrella luteorostrata (Hypocreales: Clavicipitaceae), a potential biocontrol fungus for elongate hemlock scale in United States Christmas tree production areas.</title>
        <authorList>
            <person name="Barrett H."/>
            <person name="Lovett B."/>
            <person name="Macias A.M."/>
            <person name="Stajich J.E."/>
            <person name="Kasson M.T."/>
        </authorList>
    </citation>
    <scope>NUCLEOTIDE SEQUENCE</scope>
    <source>
        <strain evidence="5">ARSEF 14590</strain>
    </source>
</reference>
<dbReference type="EMBL" id="JASWJB010000558">
    <property type="protein sequence ID" value="KAK2589766.1"/>
    <property type="molecule type" value="Genomic_DNA"/>
</dbReference>
<dbReference type="InterPro" id="IPR006590">
    <property type="entry name" value="RNA_pol_Rpb4/RPC9_core"/>
</dbReference>
<gene>
    <name evidence="5" type="ORF">QQS21_012556</name>
</gene>
<proteinExistence type="inferred from homology"/>
<evidence type="ECO:0000256" key="1">
    <source>
        <dbReference type="ARBA" id="ARBA00004123"/>
    </source>
</evidence>
<organism evidence="5 6">
    <name type="scientific">Conoideocrella luteorostrata</name>
    <dbReference type="NCBI Taxonomy" id="1105319"/>
    <lineage>
        <taxon>Eukaryota</taxon>
        <taxon>Fungi</taxon>
        <taxon>Dikarya</taxon>
        <taxon>Ascomycota</taxon>
        <taxon>Pezizomycotina</taxon>
        <taxon>Sordariomycetes</taxon>
        <taxon>Hypocreomycetidae</taxon>
        <taxon>Hypocreales</taxon>
        <taxon>Clavicipitaceae</taxon>
        <taxon>Conoideocrella</taxon>
    </lineage>
</organism>
<dbReference type="Pfam" id="PF03874">
    <property type="entry name" value="RNA_pol_Rpb4"/>
    <property type="match status" value="1"/>
</dbReference>
<evidence type="ECO:0000313" key="6">
    <source>
        <dbReference type="Proteomes" id="UP001251528"/>
    </source>
</evidence>
<dbReference type="PANTHER" id="PTHR21297">
    <property type="entry name" value="DNA-DIRECTED RNA POLYMERASE II"/>
    <property type="match status" value="1"/>
</dbReference>
<comment type="caution">
    <text evidence="5">The sequence shown here is derived from an EMBL/GenBank/DDBJ whole genome shotgun (WGS) entry which is preliminary data.</text>
</comment>
<keyword evidence="2" id="KW-0539">Nucleus</keyword>
<comment type="similarity">
    <text evidence="3">Belongs to the eukaryotic RPB4 RNA polymerase subunit family.</text>
</comment>
<dbReference type="InterPro" id="IPR005574">
    <property type="entry name" value="Rpb4/RPC9"/>
</dbReference>
<dbReference type="GO" id="GO:0000166">
    <property type="term" value="F:nucleotide binding"/>
    <property type="evidence" value="ECO:0007669"/>
    <property type="project" value="InterPro"/>
</dbReference>
<evidence type="ECO:0000259" key="4">
    <source>
        <dbReference type="SMART" id="SM00657"/>
    </source>
</evidence>
<comment type="subcellular location">
    <subcellularLocation>
        <location evidence="1">Nucleus</location>
    </subcellularLocation>
</comment>
<dbReference type="InterPro" id="IPR010997">
    <property type="entry name" value="HRDC-like_sf"/>
</dbReference>
<dbReference type="AlphaFoldDB" id="A0AAJ0FM89"/>
<dbReference type="Gene3D" id="1.20.1250.40">
    <property type="match status" value="1"/>
</dbReference>
<dbReference type="GO" id="GO:0005634">
    <property type="term" value="C:nucleus"/>
    <property type="evidence" value="ECO:0007669"/>
    <property type="project" value="UniProtKB-SubCell"/>
</dbReference>
<feature type="domain" description="RNA polymerase Rpb4/RPC9 core" evidence="4">
    <location>
        <begin position="28"/>
        <end position="144"/>
    </location>
</feature>
<accession>A0AAJ0FM89</accession>
<evidence type="ECO:0000256" key="2">
    <source>
        <dbReference type="ARBA" id="ARBA00023242"/>
    </source>
</evidence>
<dbReference type="InterPro" id="IPR038324">
    <property type="entry name" value="Rpb4/RPC9_sf"/>
</dbReference>
<dbReference type="GO" id="GO:0030880">
    <property type="term" value="C:RNA polymerase complex"/>
    <property type="evidence" value="ECO:0007669"/>
    <property type="project" value="InterPro"/>
</dbReference>
<dbReference type="Proteomes" id="UP001251528">
    <property type="component" value="Unassembled WGS sequence"/>
</dbReference>
<sequence>MTNNPPRSRPKAIPPSEQVENAELLQLGEFKGVETLTVSEAALVVNAVLAKRGKDRNAVQHNPVQQSTLEYFDAFARFENRESIEAVERLLSSRQELSKFERAQLGSLCCTDVDEAKTVIPSLADKITDEDLQELLIEIGKLMR</sequence>
<keyword evidence="6" id="KW-1185">Reference proteome</keyword>
<dbReference type="SUPFAM" id="SSF47819">
    <property type="entry name" value="HRDC-like"/>
    <property type="match status" value="1"/>
</dbReference>
<evidence type="ECO:0000256" key="3">
    <source>
        <dbReference type="ARBA" id="ARBA00025724"/>
    </source>
</evidence>